<dbReference type="GO" id="GO:0003779">
    <property type="term" value="F:actin binding"/>
    <property type="evidence" value="ECO:0007669"/>
    <property type="project" value="TreeGrafter"/>
</dbReference>
<feature type="compositionally biased region" description="Basic and acidic residues" evidence="5">
    <location>
        <begin position="472"/>
        <end position="484"/>
    </location>
</feature>
<protein>
    <submittedName>
        <fullName evidence="7 8">Synaptopodin</fullName>
    </submittedName>
</protein>
<evidence type="ECO:0000313" key="9">
    <source>
        <dbReference type="RefSeq" id="XP_033783614.1"/>
    </source>
</evidence>
<organism evidence="6 9">
    <name type="scientific">Geotrypetes seraphini</name>
    <name type="common">Gaboon caecilian</name>
    <name type="synonym">Caecilia seraphini</name>
    <dbReference type="NCBI Taxonomy" id="260995"/>
    <lineage>
        <taxon>Eukaryota</taxon>
        <taxon>Metazoa</taxon>
        <taxon>Chordata</taxon>
        <taxon>Craniata</taxon>
        <taxon>Vertebrata</taxon>
        <taxon>Euteleostomi</taxon>
        <taxon>Amphibia</taxon>
        <taxon>Gymnophiona</taxon>
        <taxon>Geotrypetes</taxon>
    </lineage>
</organism>
<dbReference type="GO" id="GO:0005634">
    <property type="term" value="C:nucleus"/>
    <property type="evidence" value="ECO:0007669"/>
    <property type="project" value="TreeGrafter"/>
</dbReference>
<feature type="region of interest" description="Disordered" evidence="5">
    <location>
        <begin position="865"/>
        <end position="896"/>
    </location>
</feature>
<feature type="region of interest" description="Disordered" evidence="5">
    <location>
        <begin position="654"/>
        <end position="709"/>
    </location>
</feature>
<feature type="region of interest" description="Disordered" evidence="5">
    <location>
        <begin position="563"/>
        <end position="585"/>
    </location>
</feature>
<comment type="similarity">
    <text evidence="4">Belongs to the synaptopodin family.</text>
</comment>
<dbReference type="RefSeq" id="XP_033783611.1">
    <property type="nucleotide sequence ID" value="XM_033927720.1"/>
</dbReference>
<feature type="compositionally biased region" description="Polar residues" evidence="5">
    <location>
        <begin position="782"/>
        <end position="812"/>
    </location>
</feature>
<dbReference type="AlphaFoldDB" id="A0A6P8PID7"/>
<keyword evidence="3" id="KW-0597">Phosphoprotein</keyword>
<keyword evidence="6" id="KW-1185">Reference proteome</keyword>
<dbReference type="GO" id="GO:0098886">
    <property type="term" value="P:modification of dendritic spine"/>
    <property type="evidence" value="ECO:0007669"/>
    <property type="project" value="TreeGrafter"/>
</dbReference>
<dbReference type="PANTHER" id="PTHR24217:SF13">
    <property type="entry name" value="SYNAPTOPODIN"/>
    <property type="match status" value="1"/>
</dbReference>
<dbReference type="CTD" id="11346"/>
<evidence type="ECO:0000256" key="5">
    <source>
        <dbReference type="SAM" id="MobiDB-lite"/>
    </source>
</evidence>
<gene>
    <name evidence="7 8 9" type="primary">SYNPO</name>
</gene>
<dbReference type="GO" id="GO:0001725">
    <property type="term" value="C:stress fiber"/>
    <property type="evidence" value="ECO:0007669"/>
    <property type="project" value="TreeGrafter"/>
</dbReference>
<dbReference type="GO" id="GO:0097444">
    <property type="term" value="C:spine apparatus"/>
    <property type="evidence" value="ECO:0007669"/>
    <property type="project" value="TreeGrafter"/>
</dbReference>
<evidence type="ECO:0000256" key="1">
    <source>
        <dbReference type="ARBA" id="ARBA00004496"/>
    </source>
</evidence>
<keyword evidence="2" id="KW-0963">Cytoplasm</keyword>
<feature type="compositionally biased region" description="Low complexity" evidence="5">
    <location>
        <begin position="678"/>
        <end position="694"/>
    </location>
</feature>
<proteinExistence type="inferred from homology"/>
<feature type="region of interest" description="Disordered" evidence="5">
    <location>
        <begin position="251"/>
        <end position="273"/>
    </location>
</feature>
<dbReference type="Proteomes" id="UP000515159">
    <property type="component" value="Chromosome 18"/>
</dbReference>
<dbReference type="GeneID" id="117351874"/>
<dbReference type="GO" id="GO:1905355">
    <property type="term" value="P:spine apparatus assembly"/>
    <property type="evidence" value="ECO:0007669"/>
    <property type="project" value="TreeGrafter"/>
</dbReference>
<evidence type="ECO:0000313" key="8">
    <source>
        <dbReference type="RefSeq" id="XP_033783613.1"/>
    </source>
</evidence>
<dbReference type="RefSeq" id="XP_033783614.1">
    <property type="nucleotide sequence ID" value="XM_033927723.1"/>
</dbReference>
<feature type="compositionally biased region" description="Low complexity" evidence="5">
    <location>
        <begin position="395"/>
        <end position="404"/>
    </location>
</feature>
<evidence type="ECO:0000256" key="2">
    <source>
        <dbReference type="ARBA" id="ARBA00022490"/>
    </source>
</evidence>
<evidence type="ECO:0000313" key="6">
    <source>
        <dbReference type="Proteomes" id="UP000515159"/>
    </source>
</evidence>
<evidence type="ECO:0000256" key="3">
    <source>
        <dbReference type="ARBA" id="ARBA00022553"/>
    </source>
</evidence>
<feature type="region of interest" description="Disordered" evidence="5">
    <location>
        <begin position="597"/>
        <end position="616"/>
    </location>
</feature>
<dbReference type="GO" id="GO:0032233">
    <property type="term" value="P:positive regulation of actin filament bundle assembly"/>
    <property type="evidence" value="ECO:0007669"/>
    <property type="project" value="TreeGrafter"/>
</dbReference>
<dbReference type="KEGG" id="gsh:117351874"/>
<accession>A0A6P8PID7</accession>
<name>A0A6P8PID7_GEOSA</name>
<comment type="subcellular location">
    <subcellularLocation>
        <location evidence="1">Cytoplasm</location>
    </subcellularLocation>
</comment>
<feature type="compositionally biased region" description="Basic and acidic residues" evidence="5">
    <location>
        <begin position="369"/>
        <end position="378"/>
    </location>
</feature>
<evidence type="ECO:0000256" key="4">
    <source>
        <dbReference type="ARBA" id="ARBA00038161"/>
    </source>
</evidence>
<dbReference type="PANTHER" id="PTHR24217">
    <property type="entry name" value="PUTATIVE-RELATED"/>
    <property type="match status" value="1"/>
</dbReference>
<reference evidence="7 8" key="1">
    <citation type="submission" date="2025-04" db="UniProtKB">
        <authorList>
            <consortium name="RefSeq"/>
        </authorList>
    </citation>
    <scope>IDENTIFICATION</scope>
</reference>
<dbReference type="OrthoDB" id="8943025at2759"/>
<feature type="region of interest" description="Disordered" evidence="5">
    <location>
        <begin position="763"/>
        <end position="840"/>
    </location>
</feature>
<feature type="region of interest" description="Disordered" evidence="5">
    <location>
        <begin position="357"/>
        <end position="447"/>
    </location>
</feature>
<dbReference type="GO" id="GO:0030018">
    <property type="term" value="C:Z disc"/>
    <property type="evidence" value="ECO:0007669"/>
    <property type="project" value="TreeGrafter"/>
</dbReference>
<evidence type="ECO:0000313" key="7">
    <source>
        <dbReference type="RefSeq" id="XP_033783611.1"/>
    </source>
</evidence>
<feature type="region of interest" description="Disordered" evidence="5">
    <location>
        <begin position="911"/>
        <end position="960"/>
    </location>
</feature>
<feature type="region of interest" description="Disordered" evidence="5">
    <location>
        <begin position="472"/>
        <end position="543"/>
    </location>
</feature>
<dbReference type="RefSeq" id="XP_033783613.1">
    <property type="nucleotide sequence ID" value="XM_033927722.1"/>
</dbReference>
<sequence length="984" mass="109391">MIRYCYEYEVSKMNPEKVTYGFISQQVMKVQVPSCQGSQKTEDNCLTGSTTQEEMESFQENELQGNFNQEPERSREDKITYENDCFGMEPSDSYSGLRKSPSPYHASDLVKAEFEMGHVDETNDDHKWSVVKVKQVLISSFDQSRKPYLSRSVSLSEKELKEAKVRSQKIAAQLTTPPSTSSRGVLLFNRRKQRVNRLTSEGHRTSTPEVIAEDKEGVLQYNFQDHGKEDSLKHTSLDKALLNLEKPGVQPLKDNMEENMPERENFSKKEDLQDKEDKGEEILSKQHIIQSNQESFIEGVKHIPISIYVKENTEKISTNATCEQETTPLVNREQNGVQKKQYCEVHLTLAKPVSVANRSARPFGTQSPEKIKLSKDKSPSPPTYAETLSSPPPVSSIRSPPSYSALYPPQSEQKSHVPHISSYGEKRLLPMQKSGILEESQSRRSNKKSMFTFIEKPKLSPNPELLSLVQNTDEKRKQRDHGEAVSEEEPFALGAEASNFLNDSDGTTPKSDHTVPEWSSCLKSPSFQAKPPSKPNQTLSEARGKGAELFARRQSRMERFVIESPAHHDSGRSPSPTMSLPPSWKYASNAHAPPVTFSHLPKKISRSPKPLPAHPITNNIIESVQSQKELEISKHRPYQLQPSLFVLSPSKDQVRSLPKAAPPPKPTLPNSYRFTKQSSCPSSPVPHSSVVHSPGPFRSTRPSSNPLSPSYGGNAVIMTQDTRTSFGGVPEATEVPVASPVPFSPIRVMSPRAARVIQAPRPSFSTKQAGIECQERRESLPASPTCTPSPVQWSGSLNERASPDQEQGSQGRYTEAFRVLSPPPPPPMSPSWSERSLSPLRSETDLKANKQMQALIARNIINAARRKNSSPRTTVAEGFRPFTPPVGTKVQPNSNSMPPWSPRIMSNHSPTFKSPLHSPTTGMARSPVRRYTTRSPTDSDVSIDSEDSGAKSPGLRGYSICPRGWNGSLRIKRGSLSTEAPCTS</sequence>
<feature type="compositionally biased region" description="Basic and acidic residues" evidence="5">
    <location>
        <begin position="254"/>
        <end position="273"/>
    </location>
</feature>
<feature type="compositionally biased region" description="Polar residues" evidence="5">
    <location>
        <begin position="499"/>
        <end position="509"/>
    </location>
</feature>
<dbReference type="InterPro" id="IPR051976">
    <property type="entry name" value="Synaptopodin_domain"/>
</dbReference>
<feature type="compositionally biased region" description="Polar residues" evidence="5">
    <location>
        <begin position="911"/>
        <end position="923"/>
    </location>
</feature>